<reference evidence="2" key="1">
    <citation type="submission" date="2022-11" db="EMBL/GenBank/DDBJ databases">
        <authorList>
            <person name="Petersen C."/>
        </authorList>
    </citation>
    <scope>NUCLEOTIDE SEQUENCE</scope>
    <source>
        <strain evidence="2">IBT 26290</strain>
    </source>
</reference>
<name>A0A9W9LIM6_9EURO</name>
<dbReference type="Proteomes" id="UP001149163">
    <property type="component" value="Unassembled WGS sequence"/>
</dbReference>
<dbReference type="GeneID" id="81429385"/>
<dbReference type="RefSeq" id="XP_056539974.1">
    <property type="nucleotide sequence ID" value="XM_056690209.1"/>
</dbReference>
<evidence type="ECO:0000313" key="2">
    <source>
        <dbReference type="EMBL" id="KAJ5156985.1"/>
    </source>
</evidence>
<comment type="caution">
    <text evidence="2">The sequence shown here is derived from an EMBL/GenBank/DDBJ whole genome shotgun (WGS) entry which is preliminary data.</text>
</comment>
<sequence length="172" mass="19125">MYPHTIILELGYRMDWNRPGTNWDVEQCQVPDREDLPPPTFTTHNAHPSAPFPPPRFTILGLAVHWQLRVLIDPMNATDGKTPRSSCTTRPKFKREVRPRLQQAHRPTVPSPTTPPRSLADATPSALEWRRSFPRPPGTRATDQSPDASIGLVTSDGMNGGARVVVHAETGP</sequence>
<gene>
    <name evidence="2" type="ORF">N7482_008085</name>
</gene>
<proteinExistence type="predicted"/>
<organism evidence="2 3">
    <name type="scientific">Penicillium canariense</name>
    <dbReference type="NCBI Taxonomy" id="189055"/>
    <lineage>
        <taxon>Eukaryota</taxon>
        <taxon>Fungi</taxon>
        <taxon>Dikarya</taxon>
        <taxon>Ascomycota</taxon>
        <taxon>Pezizomycotina</taxon>
        <taxon>Eurotiomycetes</taxon>
        <taxon>Eurotiomycetidae</taxon>
        <taxon>Eurotiales</taxon>
        <taxon>Aspergillaceae</taxon>
        <taxon>Penicillium</taxon>
    </lineage>
</organism>
<evidence type="ECO:0000256" key="1">
    <source>
        <dbReference type="SAM" id="MobiDB-lite"/>
    </source>
</evidence>
<evidence type="ECO:0000313" key="3">
    <source>
        <dbReference type="Proteomes" id="UP001149163"/>
    </source>
</evidence>
<accession>A0A9W9LIM6</accession>
<reference evidence="2" key="2">
    <citation type="journal article" date="2023" name="IMA Fungus">
        <title>Comparative genomic study of the Penicillium genus elucidates a diverse pangenome and 15 lateral gene transfer events.</title>
        <authorList>
            <person name="Petersen C."/>
            <person name="Sorensen T."/>
            <person name="Nielsen M.R."/>
            <person name="Sondergaard T.E."/>
            <person name="Sorensen J.L."/>
            <person name="Fitzpatrick D.A."/>
            <person name="Frisvad J.C."/>
            <person name="Nielsen K.L."/>
        </authorList>
    </citation>
    <scope>NUCLEOTIDE SEQUENCE</scope>
    <source>
        <strain evidence="2">IBT 26290</strain>
    </source>
</reference>
<protein>
    <submittedName>
        <fullName evidence="2">Uncharacterized protein</fullName>
    </submittedName>
</protein>
<keyword evidence="3" id="KW-1185">Reference proteome</keyword>
<dbReference type="EMBL" id="JAPQKN010000006">
    <property type="protein sequence ID" value="KAJ5156985.1"/>
    <property type="molecule type" value="Genomic_DNA"/>
</dbReference>
<dbReference type="AlphaFoldDB" id="A0A9W9LIM6"/>
<feature type="region of interest" description="Disordered" evidence="1">
    <location>
        <begin position="77"/>
        <end position="158"/>
    </location>
</feature>